<organism evidence="1 3">
    <name type="scientific">Rathayibacter toxicus</name>
    <dbReference type="NCBI Taxonomy" id="145458"/>
    <lineage>
        <taxon>Bacteria</taxon>
        <taxon>Bacillati</taxon>
        <taxon>Actinomycetota</taxon>
        <taxon>Actinomycetes</taxon>
        <taxon>Micrococcales</taxon>
        <taxon>Microbacteriaceae</taxon>
        <taxon>Rathayibacter</taxon>
    </lineage>
</organism>
<dbReference type="SUPFAM" id="SSF53254">
    <property type="entry name" value="Phosphoglycerate mutase-like"/>
    <property type="match status" value="1"/>
</dbReference>
<name>A0A0C5BET0_9MICO</name>
<dbReference type="RefSeq" id="WP_042734159.1">
    <property type="nucleotide sequence ID" value="NZ_CP010848.1"/>
</dbReference>
<dbReference type="KEGG" id="rtx:TI83_07490"/>
<dbReference type="Pfam" id="PF00300">
    <property type="entry name" value="His_Phos_1"/>
    <property type="match status" value="1"/>
</dbReference>
<evidence type="ECO:0000313" key="3">
    <source>
        <dbReference type="Proteomes" id="UP000052979"/>
    </source>
</evidence>
<gene>
    <name evidence="2" type="ORF">C5C51_07310</name>
    <name evidence="1" type="ORF">VT73_10445</name>
</gene>
<accession>A0A0C5BET0</accession>
<evidence type="ECO:0000313" key="1">
    <source>
        <dbReference type="EMBL" id="KKM44306.1"/>
    </source>
</evidence>
<dbReference type="EMBL" id="LBFI01000057">
    <property type="protein sequence ID" value="KKM44306.1"/>
    <property type="molecule type" value="Genomic_DNA"/>
</dbReference>
<dbReference type="EMBL" id="PSWU01000012">
    <property type="protein sequence ID" value="PPI14379.1"/>
    <property type="molecule type" value="Genomic_DNA"/>
</dbReference>
<reference evidence="1 3" key="1">
    <citation type="submission" date="2015-04" db="EMBL/GenBank/DDBJ databases">
        <title>Draft genome sequence of Rathayibacter toxicus strain FH-142 (AKA 70134 or CS 32), a Western Australian isolate.</title>
        <authorList>
            <consortium name="Consortium for Microbial Forensics and Genomics (microFORGE)"/>
            <person name="Knight B.M."/>
            <person name="Roberts D.P."/>
            <person name="Lin D."/>
            <person name="Hari K."/>
            <person name="Fletcher J."/>
            <person name="Melcher U."/>
            <person name="Blagden T."/>
            <person name="Luster D.G."/>
            <person name="Sechler A.J."/>
            <person name="Schneider W.L."/>
            <person name="Winegar R.A."/>
        </authorList>
    </citation>
    <scope>NUCLEOTIDE SEQUENCE [LARGE SCALE GENOMIC DNA]</scope>
    <source>
        <strain evidence="1 3">FH142</strain>
    </source>
</reference>
<evidence type="ECO:0000313" key="2">
    <source>
        <dbReference type="EMBL" id="PPI14379.1"/>
    </source>
</evidence>
<dbReference type="OrthoDB" id="9781415at2"/>
<reference evidence="2 4" key="2">
    <citation type="submission" date="2018-02" db="EMBL/GenBank/DDBJ databases">
        <title>Bacteriophage NCPPB3778 and a type I-E CRISPR drive the evolution of the US Biological Select Agent, Rathayibacter toxicus.</title>
        <authorList>
            <person name="Davis E.W.II."/>
            <person name="Tabima J.F."/>
            <person name="Weisberg A.J."/>
            <person name="Lopes L.D."/>
            <person name="Wiseman M.S."/>
            <person name="Wiseman M.S."/>
            <person name="Pupko T."/>
            <person name="Belcher M.S."/>
            <person name="Sechler A.J."/>
            <person name="Tancos M.A."/>
            <person name="Schroeder B.K."/>
            <person name="Murray T.D."/>
            <person name="Luster D.G."/>
            <person name="Schneider W.L."/>
            <person name="Rogers E."/>
            <person name="Andreote F.D."/>
            <person name="Grunwald N.J."/>
            <person name="Putnam M.L."/>
            <person name="Chang J.H."/>
        </authorList>
    </citation>
    <scope>NUCLEOTIDE SEQUENCE [LARGE SCALE GENOMIC DNA]</scope>
    <source>
        <strain evidence="2 4">FH99</strain>
    </source>
</reference>
<dbReference type="STRING" id="145458.APU90_09590"/>
<dbReference type="Proteomes" id="UP000052979">
    <property type="component" value="Unassembled WGS sequence"/>
</dbReference>
<dbReference type="InterPro" id="IPR029033">
    <property type="entry name" value="His_PPase_superfam"/>
</dbReference>
<dbReference type="AlphaFoldDB" id="A0A0C5BET0"/>
<proteinExistence type="predicted"/>
<keyword evidence="3" id="KW-1185">Reference proteome</keyword>
<dbReference type="PATRIC" id="fig|145458.7.peg.1702"/>
<comment type="caution">
    <text evidence="1">The sequence shown here is derived from an EMBL/GenBank/DDBJ whole genome shotgun (WGS) entry which is preliminary data.</text>
</comment>
<protein>
    <recommendedName>
        <fullName evidence="5">Histidine phosphatase family protein</fullName>
    </recommendedName>
</protein>
<evidence type="ECO:0008006" key="5">
    <source>
        <dbReference type="Google" id="ProtNLM"/>
    </source>
</evidence>
<dbReference type="CDD" id="cd07067">
    <property type="entry name" value="HP_PGM_like"/>
    <property type="match status" value="1"/>
</dbReference>
<evidence type="ECO:0000313" key="4">
    <source>
        <dbReference type="Proteomes" id="UP000237966"/>
    </source>
</evidence>
<dbReference type="Proteomes" id="UP000237966">
    <property type="component" value="Unassembled WGS sequence"/>
</dbReference>
<dbReference type="Gene3D" id="3.40.50.1240">
    <property type="entry name" value="Phosphoglycerate mutase-like"/>
    <property type="match status" value="1"/>
</dbReference>
<dbReference type="GeneID" id="93666860"/>
<dbReference type="InterPro" id="IPR013078">
    <property type="entry name" value="His_Pase_superF_clade-1"/>
</dbReference>
<sequence>MLSRGTTAEPVRDSLLIQLVRHGNDLPNGSLSHRGKKNIKKLASKLVVPDPTVIYTSTAQRARESALLVAGHFGIAVTLEPRIAEVATTRDGTAVPPRCRLSPADCSDGDELWCDVIQRVHDFISYLVPTGASSVVAVTHSGVIDAFFEIVTGSDHVELESDYASVTTWRRSRLQVHGWQLVAHNRFGAGAT</sequence>